<dbReference type="InterPro" id="IPR051601">
    <property type="entry name" value="Serine_prot/Carboxylest_S33"/>
</dbReference>
<dbReference type="AlphaFoldDB" id="A0A4Q9HMV2"/>
<evidence type="ECO:0000256" key="2">
    <source>
        <dbReference type="ARBA" id="ARBA00022729"/>
    </source>
</evidence>
<dbReference type="GO" id="GO:0016787">
    <property type="term" value="F:hydrolase activity"/>
    <property type="evidence" value="ECO:0007669"/>
    <property type="project" value="UniProtKB-KW"/>
</dbReference>
<feature type="domain" description="Peptidase S33 tripeptidyl aminopeptidase-like C-terminal" evidence="5">
    <location>
        <begin position="427"/>
        <end position="523"/>
    </location>
</feature>
<keyword evidence="7" id="KW-1185">Reference proteome</keyword>
<evidence type="ECO:0000256" key="1">
    <source>
        <dbReference type="ARBA" id="ARBA00010088"/>
    </source>
</evidence>
<dbReference type="Pfam" id="PF08386">
    <property type="entry name" value="Abhydrolase_4"/>
    <property type="match status" value="1"/>
</dbReference>
<evidence type="ECO:0000256" key="4">
    <source>
        <dbReference type="SAM" id="SignalP"/>
    </source>
</evidence>
<feature type="chain" id="PRO_5020877399" evidence="4">
    <location>
        <begin position="21"/>
        <end position="525"/>
    </location>
</feature>
<keyword evidence="3 6" id="KW-0378">Hydrolase</keyword>
<organism evidence="6 7">
    <name type="scientific">Streptomyces kasugaensis</name>
    <dbReference type="NCBI Taxonomy" id="1946"/>
    <lineage>
        <taxon>Bacteria</taxon>
        <taxon>Bacillati</taxon>
        <taxon>Actinomycetota</taxon>
        <taxon>Actinomycetes</taxon>
        <taxon>Kitasatosporales</taxon>
        <taxon>Streptomycetaceae</taxon>
        <taxon>Streptomyces</taxon>
    </lineage>
</organism>
<protein>
    <submittedName>
        <fullName evidence="6">Alpha/beta hydrolase</fullName>
    </submittedName>
</protein>
<dbReference type="InterPro" id="IPR013595">
    <property type="entry name" value="Pept_S33_TAP-like_C"/>
</dbReference>
<evidence type="ECO:0000256" key="3">
    <source>
        <dbReference type="ARBA" id="ARBA00022801"/>
    </source>
</evidence>
<accession>A0A4Q9HMV2</accession>
<reference evidence="6 7" key="1">
    <citation type="submission" date="2019-02" db="EMBL/GenBank/DDBJ databases">
        <title>Draft Genome Sequence of Streptomyces sp. AM-2504, identified by 16S rRNA comparative analysis as a Streptomyces Kasugaensis strain.</title>
        <authorList>
            <person name="Napolioni V."/>
            <person name="Giuliodori A.M."/>
            <person name="Spurio R."/>
            <person name="Fabbretti A."/>
        </authorList>
    </citation>
    <scope>NUCLEOTIDE SEQUENCE [LARGE SCALE GENOMIC DNA]</scope>
    <source>
        <strain evidence="6 7">AM-2504</strain>
    </source>
</reference>
<dbReference type="EMBL" id="SIXH01000535">
    <property type="protein sequence ID" value="TBO55340.1"/>
    <property type="molecule type" value="Genomic_DNA"/>
</dbReference>
<evidence type="ECO:0000259" key="5">
    <source>
        <dbReference type="Pfam" id="PF08386"/>
    </source>
</evidence>
<sequence>MSTYPSTALLLVLSATVVAAATAPTHTTVPTATATTASASATAPMSRVGDVVTAAAVVPALTWRPCDEPKGPAGRECAELPAPVDYRDPDGPQLTLAVYRLRSERPAARRGALLMIPGGPGGSGARQLAQKGDALRKEMAGAYDIVALDPRGLGGSTKASCELAPDDRYLVSLRSWPGPDGEITENVARSRRIADACGRHGGAVLRGFSTANEVRDIDRFRQALGERKLSAWGVSYGTYVAAVYAQKYPQHTDRWVMDSNGDPDPARVAQGWLANMAVGVDDRFPDFAAWAADPARQDEGLRLAQHPEDVRPLFLALAAKLDRKPKDSTTAEVPLTGNLLRQALQNALAGNGSFPQLARLVQAAQDPAAEPVLPAELAEPLPDQDAAVMIATICNDVRWRGTVPSYARAVAADRVRHPLTAGMPVNVSACAFWKDAPAEEPTRITAEGPSDILMIQNRRDPATPYSGALKMRSALGDRARLVTVDHGGQGGHGAYLANGNACGDRAVTTFLTTGRRPAGDVLCAD</sequence>
<gene>
    <name evidence="6" type="ORF">EYS09_33800</name>
</gene>
<name>A0A4Q9HMV2_STRKA</name>
<dbReference type="SUPFAM" id="SSF53474">
    <property type="entry name" value="alpha/beta-Hydrolases"/>
    <property type="match status" value="1"/>
</dbReference>
<dbReference type="PANTHER" id="PTHR43248:SF29">
    <property type="entry name" value="TRIPEPTIDYL AMINOPEPTIDASE"/>
    <property type="match status" value="1"/>
</dbReference>
<dbReference type="PANTHER" id="PTHR43248">
    <property type="entry name" value="2-SUCCINYL-6-HYDROXY-2,4-CYCLOHEXADIENE-1-CARBOXYLATE SYNTHASE"/>
    <property type="match status" value="1"/>
</dbReference>
<dbReference type="InterPro" id="IPR029058">
    <property type="entry name" value="AB_hydrolase_fold"/>
</dbReference>
<keyword evidence="2 4" id="KW-0732">Signal</keyword>
<evidence type="ECO:0000313" key="7">
    <source>
        <dbReference type="Proteomes" id="UP000292452"/>
    </source>
</evidence>
<evidence type="ECO:0000313" key="6">
    <source>
        <dbReference type="EMBL" id="TBO55340.1"/>
    </source>
</evidence>
<proteinExistence type="inferred from homology"/>
<feature type="signal peptide" evidence="4">
    <location>
        <begin position="1"/>
        <end position="20"/>
    </location>
</feature>
<dbReference type="Proteomes" id="UP000292452">
    <property type="component" value="Unassembled WGS sequence"/>
</dbReference>
<comment type="similarity">
    <text evidence="1">Belongs to the peptidase S33 family.</text>
</comment>
<dbReference type="Gene3D" id="3.40.50.1820">
    <property type="entry name" value="alpha/beta hydrolase"/>
    <property type="match status" value="1"/>
</dbReference>
<comment type="caution">
    <text evidence="6">The sequence shown here is derived from an EMBL/GenBank/DDBJ whole genome shotgun (WGS) entry which is preliminary data.</text>
</comment>